<dbReference type="KEGG" id="zpl:ZBT109_1234"/>
<dbReference type="STRING" id="1123510.GCA_000620025_01367"/>
<gene>
    <name evidence="1" type="ORF">ZBT109_1234</name>
</gene>
<dbReference type="EMBL" id="AP018933">
    <property type="protein sequence ID" value="BBG29994.1"/>
    <property type="molecule type" value="Genomic_DNA"/>
</dbReference>
<evidence type="ECO:0000313" key="1">
    <source>
        <dbReference type="EMBL" id="BBG29994.1"/>
    </source>
</evidence>
<sequence length="81" mass="8722">MKALIFWEDVPATADMYVVDAAPDDVDVLKAANAKYFGIDDNDTCLDYVAHALATRWKGCKVDGPVMGPIDLVVQCGVMSA</sequence>
<accession>A0A348HEE2</accession>
<dbReference type="Proteomes" id="UP000267342">
    <property type="component" value="Chromosome"/>
</dbReference>
<protein>
    <submittedName>
        <fullName evidence="1">Uncharacterized protein</fullName>
    </submittedName>
</protein>
<organism evidence="1 2">
    <name type="scientific">Zymobacter palmae</name>
    <dbReference type="NCBI Taxonomy" id="33074"/>
    <lineage>
        <taxon>Bacteria</taxon>
        <taxon>Pseudomonadati</taxon>
        <taxon>Pseudomonadota</taxon>
        <taxon>Gammaproteobacteria</taxon>
        <taxon>Oceanospirillales</taxon>
        <taxon>Halomonadaceae</taxon>
        <taxon>Zymobacter group</taxon>
        <taxon>Zymobacter</taxon>
    </lineage>
</organism>
<dbReference type="AlphaFoldDB" id="A0A348HEE2"/>
<proteinExistence type="predicted"/>
<name>A0A348HEE2_9GAMM</name>
<dbReference type="RefSeq" id="WP_038277829.1">
    <property type="nucleotide sequence ID" value="NZ_AP018933.1"/>
</dbReference>
<evidence type="ECO:0000313" key="2">
    <source>
        <dbReference type="Proteomes" id="UP000267342"/>
    </source>
</evidence>
<keyword evidence="2" id="KW-1185">Reference proteome</keyword>
<reference evidence="1 2" key="1">
    <citation type="submission" date="2018-09" db="EMBL/GenBank/DDBJ databases">
        <title>Zymobacter palmae IAM14233 (=T109) whole genome analysis.</title>
        <authorList>
            <person name="Yanase H."/>
        </authorList>
    </citation>
    <scope>NUCLEOTIDE SEQUENCE [LARGE SCALE GENOMIC DNA]</scope>
    <source>
        <strain evidence="1 2">IAM14233</strain>
    </source>
</reference>